<dbReference type="PANTHER" id="PTHR37610">
    <property type="entry name" value="CCHC-TYPE DOMAIN-CONTAINING PROTEIN"/>
    <property type="match status" value="1"/>
</dbReference>
<dbReference type="PANTHER" id="PTHR37610:SF40">
    <property type="entry name" value="OS01G0909600 PROTEIN"/>
    <property type="match status" value="1"/>
</dbReference>
<dbReference type="AlphaFoldDB" id="A0AAW2VZQ4"/>
<name>A0AAW2VZQ4_9LAMI</name>
<evidence type="ECO:0000259" key="1">
    <source>
        <dbReference type="Pfam" id="PF14244"/>
    </source>
</evidence>
<dbReference type="Pfam" id="PF14244">
    <property type="entry name" value="Retrotran_gag_3"/>
    <property type="match status" value="1"/>
</dbReference>
<accession>A0AAW2VZQ4</accession>
<protein>
    <recommendedName>
        <fullName evidence="1">Retrotransposon Copia-like N-terminal domain-containing protein</fullName>
    </recommendedName>
</protein>
<evidence type="ECO:0000313" key="2">
    <source>
        <dbReference type="EMBL" id="KAL0434429.1"/>
    </source>
</evidence>
<reference evidence="2" key="1">
    <citation type="submission" date="2020-06" db="EMBL/GenBank/DDBJ databases">
        <authorList>
            <person name="Li T."/>
            <person name="Hu X."/>
            <person name="Zhang T."/>
            <person name="Song X."/>
            <person name="Zhang H."/>
            <person name="Dai N."/>
            <person name="Sheng W."/>
            <person name="Hou X."/>
            <person name="Wei L."/>
        </authorList>
    </citation>
    <scope>NUCLEOTIDE SEQUENCE</scope>
    <source>
        <strain evidence="2">KEN1</strain>
        <tissue evidence="2">Leaf</tissue>
    </source>
</reference>
<proteinExistence type="predicted"/>
<feature type="domain" description="Retrotransposon Copia-like N-terminal" evidence="1">
    <location>
        <begin position="28"/>
        <end position="72"/>
    </location>
</feature>
<sequence length="158" mass="17574">MASSSTVVPDTSATSGTDIKNSKVSVLDHPRMVMILAPLNGSNWLSWSRSVRIALEGRDKLGFIYGTCAKPTDGSADLMQWRITDSMVRTWILNTISKDIVNAYLYATSATALWLELEARYGESDGLLLYKIQREIGSMTTRELECYCLLHQYEAVVG</sequence>
<gene>
    <name evidence="2" type="ORF">Slati_2777200</name>
</gene>
<organism evidence="2">
    <name type="scientific">Sesamum latifolium</name>
    <dbReference type="NCBI Taxonomy" id="2727402"/>
    <lineage>
        <taxon>Eukaryota</taxon>
        <taxon>Viridiplantae</taxon>
        <taxon>Streptophyta</taxon>
        <taxon>Embryophyta</taxon>
        <taxon>Tracheophyta</taxon>
        <taxon>Spermatophyta</taxon>
        <taxon>Magnoliopsida</taxon>
        <taxon>eudicotyledons</taxon>
        <taxon>Gunneridae</taxon>
        <taxon>Pentapetalae</taxon>
        <taxon>asterids</taxon>
        <taxon>lamiids</taxon>
        <taxon>Lamiales</taxon>
        <taxon>Pedaliaceae</taxon>
        <taxon>Sesamum</taxon>
    </lineage>
</organism>
<reference evidence="2" key="2">
    <citation type="journal article" date="2024" name="Plant">
        <title>Genomic evolution and insights into agronomic trait innovations of Sesamum species.</title>
        <authorList>
            <person name="Miao H."/>
            <person name="Wang L."/>
            <person name="Qu L."/>
            <person name="Liu H."/>
            <person name="Sun Y."/>
            <person name="Le M."/>
            <person name="Wang Q."/>
            <person name="Wei S."/>
            <person name="Zheng Y."/>
            <person name="Lin W."/>
            <person name="Duan Y."/>
            <person name="Cao H."/>
            <person name="Xiong S."/>
            <person name="Wang X."/>
            <person name="Wei L."/>
            <person name="Li C."/>
            <person name="Ma Q."/>
            <person name="Ju M."/>
            <person name="Zhao R."/>
            <person name="Li G."/>
            <person name="Mu C."/>
            <person name="Tian Q."/>
            <person name="Mei H."/>
            <person name="Zhang T."/>
            <person name="Gao T."/>
            <person name="Zhang H."/>
        </authorList>
    </citation>
    <scope>NUCLEOTIDE SEQUENCE</scope>
    <source>
        <strain evidence="2">KEN1</strain>
    </source>
</reference>
<comment type="caution">
    <text evidence="2">The sequence shown here is derived from an EMBL/GenBank/DDBJ whole genome shotgun (WGS) entry which is preliminary data.</text>
</comment>
<dbReference type="EMBL" id="JACGWN010000009">
    <property type="protein sequence ID" value="KAL0434429.1"/>
    <property type="molecule type" value="Genomic_DNA"/>
</dbReference>
<dbReference type="InterPro" id="IPR029472">
    <property type="entry name" value="Copia-like_N"/>
</dbReference>